<sequence length="122" mass="12862">MESTGHNPTHDSIPHNTTGSLLTAIPKTSSVAKHPCQPHASNHVWRDRLCLLQPVSHATVILLASFTLVVSLQRGCKCNDGTSQNGSFKGPQGATPVGAVPTSTATIRQIPPVLILHCASLQ</sequence>
<evidence type="ECO:0000313" key="3">
    <source>
        <dbReference type="Proteomes" id="UP000193411"/>
    </source>
</evidence>
<gene>
    <name evidence="2" type="ORF">BCR44DRAFT_35191</name>
</gene>
<comment type="caution">
    <text evidence="2">The sequence shown here is derived from an EMBL/GenBank/DDBJ whole genome shotgun (WGS) entry which is preliminary data.</text>
</comment>
<protein>
    <submittedName>
        <fullName evidence="2">Uncharacterized protein</fullName>
    </submittedName>
</protein>
<dbReference type="AlphaFoldDB" id="A0A1Y2H812"/>
<evidence type="ECO:0000256" key="1">
    <source>
        <dbReference type="SAM" id="MobiDB-lite"/>
    </source>
</evidence>
<dbReference type="EMBL" id="MCFL01000076">
    <property type="protein sequence ID" value="ORZ30726.1"/>
    <property type="molecule type" value="Genomic_DNA"/>
</dbReference>
<reference evidence="2 3" key="1">
    <citation type="submission" date="2016-07" db="EMBL/GenBank/DDBJ databases">
        <title>Pervasive Adenine N6-methylation of Active Genes in Fungi.</title>
        <authorList>
            <consortium name="DOE Joint Genome Institute"/>
            <person name="Mondo S.J."/>
            <person name="Dannebaum R.O."/>
            <person name="Kuo R.C."/>
            <person name="Labutti K."/>
            <person name="Haridas S."/>
            <person name="Kuo A."/>
            <person name="Salamov A."/>
            <person name="Ahrendt S.R."/>
            <person name="Lipzen A."/>
            <person name="Sullivan W."/>
            <person name="Andreopoulos W.B."/>
            <person name="Clum A."/>
            <person name="Lindquist E."/>
            <person name="Daum C."/>
            <person name="Ramamoorthy G.K."/>
            <person name="Gryganskyi A."/>
            <person name="Culley D."/>
            <person name="Magnuson J.K."/>
            <person name="James T.Y."/>
            <person name="O'Malley M.A."/>
            <person name="Stajich J.E."/>
            <person name="Spatafora J.W."/>
            <person name="Visel A."/>
            <person name="Grigoriev I.V."/>
        </authorList>
    </citation>
    <scope>NUCLEOTIDE SEQUENCE [LARGE SCALE GENOMIC DNA]</scope>
    <source>
        <strain evidence="2 3">PL171</strain>
    </source>
</reference>
<feature type="region of interest" description="Disordered" evidence="1">
    <location>
        <begin position="1"/>
        <end position="20"/>
    </location>
</feature>
<dbReference type="Proteomes" id="UP000193411">
    <property type="component" value="Unassembled WGS sequence"/>
</dbReference>
<keyword evidence="3" id="KW-1185">Reference proteome</keyword>
<name>A0A1Y2H812_9FUNG</name>
<evidence type="ECO:0000313" key="2">
    <source>
        <dbReference type="EMBL" id="ORZ30726.1"/>
    </source>
</evidence>
<organism evidence="2 3">
    <name type="scientific">Catenaria anguillulae PL171</name>
    <dbReference type="NCBI Taxonomy" id="765915"/>
    <lineage>
        <taxon>Eukaryota</taxon>
        <taxon>Fungi</taxon>
        <taxon>Fungi incertae sedis</taxon>
        <taxon>Blastocladiomycota</taxon>
        <taxon>Blastocladiomycetes</taxon>
        <taxon>Blastocladiales</taxon>
        <taxon>Catenariaceae</taxon>
        <taxon>Catenaria</taxon>
    </lineage>
</organism>
<accession>A0A1Y2H812</accession>
<proteinExistence type="predicted"/>